<dbReference type="InterPro" id="IPR004706">
    <property type="entry name" value="Arsenical-R_Acr3"/>
</dbReference>
<organism evidence="9 10">
    <name type="scientific">Pontibacter rugosus</name>
    <dbReference type="NCBI Taxonomy" id="1745966"/>
    <lineage>
        <taxon>Bacteria</taxon>
        <taxon>Pseudomonadati</taxon>
        <taxon>Bacteroidota</taxon>
        <taxon>Cytophagia</taxon>
        <taxon>Cytophagales</taxon>
        <taxon>Hymenobacteraceae</taxon>
        <taxon>Pontibacter</taxon>
    </lineage>
</organism>
<feature type="transmembrane region" description="Helical" evidence="8">
    <location>
        <begin position="38"/>
        <end position="58"/>
    </location>
</feature>
<dbReference type="RefSeq" id="WP_377528680.1">
    <property type="nucleotide sequence ID" value="NZ_JBHTLD010000133.1"/>
</dbReference>
<keyword evidence="4" id="KW-1003">Cell membrane</keyword>
<protein>
    <submittedName>
        <fullName evidence="9">Arsenic resistance protein</fullName>
    </submittedName>
</protein>
<keyword evidence="10" id="KW-1185">Reference proteome</keyword>
<comment type="caution">
    <text evidence="9">The sequence shown here is derived from an EMBL/GenBank/DDBJ whole genome shotgun (WGS) entry which is preliminary data.</text>
</comment>
<accession>A0ABW3STQ0</accession>
<dbReference type="Gene3D" id="1.20.1530.20">
    <property type="match status" value="1"/>
</dbReference>
<feature type="transmembrane region" description="Helical" evidence="8">
    <location>
        <begin position="70"/>
        <end position="90"/>
    </location>
</feature>
<feature type="transmembrane region" description="Helical" evidence="8">
    <location>
        <begin position="138"/>
        <end position="159"/>
    </location>
</feature>
<dbReference type="PANTHER" id="PTHR43057:SF1">
    <property type="entry name" value="ARSENICAL-RESISTANCE PROTEIN 3"/>
    <property type="match status" value="1"/>
</dbReference>
<keyword evidence="5 8" id="KW-0812">Transmembrane</keyword>
<sequence length="265" mass="29112">MKGFRHRKFVLLSLAINFVWTPLLAYLLGHVFLSGQQALWIGFVMLMVTPCTDWYIIFTGIAKGNTVLSASILPLNLVLQVVLLPIYLLLFFNQTGMLPVEALLESTVLVIVLPFVLAQVTRLLLLRSGRQPLFEERLLPAFESAQVLFLGLAIMAMFASEGGALLNNLEVVYIMLIPLLLFFAVNFTVGRLASRWVRLSYGDGASLSLTTLARNSPVSLAIAVAAFPDTPLIALALVIDPLIELPVLGLVSQALLLIRGKLIRE</sequence>
<feature type="transmembrane region" description="Helical" evidence="8">
    <location>
        <begin position="171"/>
        <end position="193"/>
    </location>
</feature>
<evidence type="ECO:0000256" key="2">
    <source>
        <dbReference type="ARBA" id="ARBA00010110"/>
    </source>
</evidence>
<feature type="transmembrane region" description="Helical" evidence="8">
    <location>
        <begin position="9"/>
        <end position="32"/>
    </location>
</feature>
<proteinExistence type="inferred from homology"/>
<feature type="transmembrane region" description="Helical" evidence="8">
    <location>
        <begin position="102"/>
        <end position="126"/>
    </location>
</feature>
<evidence type="ECO:0000256" key="7">
    <source>
        <dbReference type="ARBA" id="ARBA00023136"/>
    </source>
</evidence>
<keyword evidence="6 8" id="KW-1133">Transmembrane helix</keyword>
<dbReference type="InterPro" id="IPR002657">
    <property type="entry name" value="BilAc:Na_symport/Acr3"/>
</dbReference>
<evidence type="ECO:0000256" key="3">
    <source>
        <dbReference type="ARBA" id="ARBA00022448"/>
    </source>
</evidence>
<dbReference type="InterPro" id="IPR038770">
    <property type="entry name" value="Na+/solute_symporter_sf"/>
</dbReference>
<comment type="subcellular location">
    <subcellularLocation>
        <location evidence="1">Cell membrane</location>
        <topology evidence="1">Multi-pass membrane protein</topology>
    </subcellularLocation>
</comment>
<evidence type="ECO:0000256" key="8">
    <source>
        <dbReference type="SAM" id="Phobius"/>
    </source>
</evidence>
<dbReference type="EMBL" id="JBHTLD010000133">
    <property type="protein sequence ID" value="MFD1187331.1"/>
    <property type="molecule type" value="Genomic_DNA"/>
</dbReference>
<name>A0ABW3STQ0_9BACT</name>
<gene>
    <name evidence="9" type="ORF">ACFQ2O_14025</name>
</gene>
<evidence type="ECO:0000256" key="1">
    <source>
        <dbReference type="ARBA" id="ARBA00004651"/>
    </source>
</evidence>
<dbReference type="Proteomes" id="UP001597094">
    <property type="component" value="Unassembled WGS sequence"/>
</dbReference>
<dbReference type="PANTHER" id="PTHR43057">
    <property type="entry name" value="ARSENITE EFFLUX TRANSPORTER"/>
    <property type="match status" value="1"/>
</dbReference>
<evidence type="ECO:0000256" key="5">
    <source>
        <dbReference type="ARBA" id="ARBA00022692"/>
    </source>
</evidence>
<dbReference type="Pfam" id="PF01758">
    <property type="entry name" value="SBF"/>
    <property type="match status" value="1"/>
</dbReference>
<keyword evidence="7 8" id="KW-0472">Membrane</keyword>
<evidence type="ECO:0000256" key="4">
    <source>
        <dbReference type="ARBA" id="ARBA00022475"/>
    </source>
</evidence>
<evidence type="ECO:0000313" key="9">
    <source>
        <dbReference type="EMBL" id="MFD1187331.1"/>
    </source>
</evidence>
<reference evidence="10" key="1">
    <citation type="journal article" date="2019" name="Int. J. Syst. Evol. Microbiol.">
        <title>The Global Catalogue of Microorganisms (GCM) 10K type strain sequencing project: providing services to taxonomists for standard genome sequencing and annotation.</title>
        <authorList>
            <consortium name="The Broad Institute Genomics Platform"/>
            <consortium name="The Broad Institute Genome Sequencing Center for Infectious Disease"/>
            <person name="Wu L."/>
            <person name="Ma J."/>
        </authorList>
    </citation>
    <scope>NUCLEOTIDE SEQUENCE [LARGE SCALE GENOMIC DNA]</scope>
    <source>
        <strain evidence="10">JCM 31319</strain>
    </source>
</reference>
<comment type="similarity">
    <text evidence="2">Belongs to the arsenical resistance-3 (ACR3) (TC 2.A.59) family.</text>
</comment>
<keyword evidence="3" id="KW-0813">Transport</keyword>
<evidence type="ECO:0000313" key="10">
    <source>
        <dbReference type="Proteomes" id="UP001597094"/>
    </source>
</evidence>
<evidence type="ECO:0000256" key="6">
    <source>
        <dbReference type="ARBA" id="ARBA00022989"/>
    </source>
</evidence>